<dbReference type="InterPro" id="IPR006594">
    <property type="entry name" value="LisH"/>
</dbReference>
<dbReference type="InterPro" id="IPR021133">
    <property type="entry name" value="HEAT_type_2"/>
</dbReference>
<dbReference type="GO" id="GO:0005802">
    <property type="term" value="C:trans-Golgi network"/>
    <property type="evidence" value="ECO:0007669"/>
    <property type="project" value="InterPro"/>
</dbReference>
<protein>
    <submittedName>
        <fullName evidence="4">LisH domain and HEAT repeat-containing protein KIAA1468 homolog</fullName>
    </submittedName>
</protein>
<name>A0A8B8G3F5_9HEMI</name>
<dbReference type="Proteomes" id="UP000694846">
    <property type="component" value="Unplaced"/>
</dbReference>
<evidence type="ECO:0000256" key="1">
    <source>
        <dbReference type="PROSITE-ProRule" id="PRU00103"/>
    </source>
</evidence>
<sequence length="1030" mass="117352">MMAEDGLPGLNYADIAKKLLNDRLLLTALELHYELVEAGKELPGLREFFSNPSNFEHSSPQNDNISITLSMARSSSQATLDSLEMTRYSEDGDKTINERVAILEFELRKAKDTINALRTNLTVAAVESEEFAGEEPKINQYDDRIKPHEQRVLNFLVNEYLMQHNYKLTSITFADENENQDFEIWDDVGLNISRPPHLLSMYRDRAKSYLKSDVSCQCEKIDCVNISTQIEENSSDLTKRISQLENDNENLISQLQLLKSSKDKSEINTEIYKEKWLRPSKINKQIKNHESSVFRDTLIDKCWPDLQLPLMCLDVSLEVITDDVELNLYPLLRLLENQRLRNQNDENLLESEKQEDFIILSILLMHIHPDASEREKLLYSLFNMRKKPSKKERNFIIGGLSWFLKYSNCDFFEKELLPQLWHLLTDKYVEKRLLVAEACSWFSPLISCESRQSLLSVLQQMLIEDMDESVRAATIKSIAINTVYIYDSDKYAQVEELLFVGLKDNFKYVIEITIGVLLPVLAKWAFDNGRLQSNCCTKLINSLTTQINVLDCQKKSEKTNQLESNCCYMANALRSILPYLVLFVASAPECLSLQNKDTPRGELRTGFADICIGLCNPTVFFNDPNYTIGTVMCTFDAVVENNQITWPRLQWLFESMLPNLIESSSLVSIENQKLLQSLMALFQSFCYGFGSKFTQNRVKPLFIKKIQNLEKSLGKISNSLPSMSLLCIYMCSILAPISHEDNELEITLKKYVCSLPLCGVPIDVLHLTISQLAINHQHLHEMILSSLWEGVISQKEAIRLAVTKLLPSVIPHLSDTFTTNRIVPALITLSNDSNSDVKIALVPVLGQLMMSTNNKDTIEKCRFQMKSLMDDRALSESIVFATELITTFGKLAPKSDQAYREDVMMVQLNMYSGVAVRTSDITKKVELARVLLDAFSTVLYECTLSQSAITLSLLPSLRCLEELCNVNNLSQKELSAMLIKEAESRLPLQSESSGSGLGMTQDLKPKMVKMFQSSNIAKQTMFWKKNNQSQ</sequence>
<dbReference type="SUPFAM" id="SSF48371">
    <property type="entry name" value="ARM repeat"/>
    <property type="match status" value="1"/>
</dbReference>
<evidence type="ECO:0000256" key="2">
    <source>
        <dbReference type="SAM" id="Coils"/>
    </source>
</evidence>
<feature type="repeat" description="HEAT" evidence="1">
    <location>
        <begin position="822"/>
        <end position="860"/>
    </location>
</feature>
<dbReference type="PANTHER" id="PTHR32059">
    <property type="entry name" value="RAB11-BINDING PROTEIN RELCH"/>
    <property type="match status" value="1"/>
</dbReference>
<accession>A0A8B8G3F5</accession>
<keyword evidence="2" id="KW-0175">Coiled coil</keyword>
<dbReference type="InterPro" id="IPR011989">
    <property type="entry name" value="ARM-like"/>
</dbReference>
<dbReference type="AlphaFoldDB" id="A0A8B8G3F5"/>
<evidence type="ECO:0000313" key="3">
    <source>
        <dbReference type="Proteomes" id="UP000694846"/>
    </source>
</evidence>
<feature type="coiled-coil region" evidence="2">
    <location>
        <begin position="227"/>
        <end position="261"/>
    </location>
</feature>
<dbReference type="RefSeq" id="XP_025417502.1">
    <property type="nucleotide sequence ID" value="XM_025561717.1"/>
</dbReference>
<dbReference type="InterPro" id="IPR016024">
    <property type="entry name" value="ARM-type_fold"/>
</dbReference>
<dbReference type="PROSITE" id="PS50896">
    <property type="entry name" value="LISH"/>
    <property type="match status" value="1"/>
</dbReference>
<dbReference type="InterPro" id="IPR040362">
    <property type="entry name" value="RELCH"/>
</dbReference>
<dbReference type="GO" id="GO:0032367">
    <property type="term" value="P:intracellular cholesterol transport"/>
    <property type="evidence" value="ECO:0007669"/>
    <property type="project" value="InterPro"/>
</dbReference>
<dbReference type="Gene3D" id="1.25.10.10">
    <property type="entry name" value="Leucine-rich Repeat Variant"/>
    <property type="match status" value="2"/>
</dbReference>
<dbReference type="OrthoDB" id="1695393at2759"/>
<gene>
    <name evidence="4" type="primary">LOC112688491</name>
</gene>
<dbReference type="PANTHER" id="PTHR32059:SF0">
    <property type="entry name" value="RAB11-BINDING PROTEIN RELCH"/>
    <property type="match status" value="1"/>
</dbReference>
<organism evidence="3 4">
    <name type="scientific">Sipha flava</name>
    <name type="common">yellow sugarcane aphid</name>
    <dbReference type="NCBI Taxonomy" id="143950"/>
    <lineage>
        <taxon>Eukaryota</taxon>
        <taxon>Metazoa</taxon>
        <taxon>Ecdysozoa</taxon>
        <taxon>Arthropoda</taxon>
        <taxon>Hexapoda</taxon>
        <taxon>Insecta</taxon>
        <taxon>Pterygota</taxon>
        <taxon>Neoptera</taxon>
        <taxon>Paraneoptera</taxon>
        <taxon>Hemiptera</taxon>
        <taxon>Sternorrhyncha</taxon>
        <taxon>Aphidomorpha</taxon>
        <taxon>Aphidoidea</taxon>
        <taxon>Aphididae</taxon>
        <taxon>Sipha</taxon>
    </lineage>
</organism>
<reference evidence="4" key="1">
    <citation type="submission" date="2025-08" db="UniProtKB">
        <authorList>
            <consortium name="RefSeq"/>
        </authorList>
    </citation>
    <scope>IDENTIFICATION</scope>
    <source>
        <tissue evidence="4">Whole body</tissue>
    </source>
</reference>
<keyword evidence="3" id="KW-1185">Reference proteome</keyword>
<proteinExistence type="predicted"/>
<dbReference type="GeneID" id="112688491"/>
<dbReference type="GO" id="GO:0055037">
    <property type="term" value="C:recycling endosome"/>
    <property type="evidence" value="ECO:0007669"/>
    <property type="project" value="TreeGrafter"/>
</dbReference>
<evidence type="ECO:0000313" key="4">
    <source>
        <dbReference type="RefSeq" id="XP_025417502.1"/>
    </source>
</evidence>
<dbReference type="PROSITE" id="PS50077">
    <property type="entry name" value="HEAT_REPEAT"/>
    <property type="match status" value="1"/>
</dbReference>